<comment type="subcellular location">
    <subcellularLocation>
        <location evidence="1">Membrane</location>
        <topology evidence="1">Multi-pass membrane protein</topology>
    </subcellularLocation>
</comment>
<keyword evidence="4 6" id="KW-0472">Membrane</keyword>
<feature type="non-terminal residue" evidence="8">
    <location>
        <position position="1"/>
    </location>
</feature>
<dbReference type="GO" id="GO:0016020">
    <property type="term" value="C:membrane"/>
    <property type="evidence" value="ECO:0007669"/>
    <property type="project" value="UniProtKB-SubCell"/>
</dbReference>
<name>A0A1B6C9U8_9HEMI</name>
<sequence length="144" mass="16294">RRGMWLPVPKYRGTKANQMPLRITSMSITISLSASVTIACLFSPKLYIILIRPERNVRQSIMPTSRYTNVLKSMQRSTHPLINRSINCGKCVEIELQNNSVRFANKWTQTTMPSQSANNRELSTKLNNNHTMLVGNCSVKAANL</sequence>
<dbReference type="GO" id="GO:0004930">
    <property type="term" value="F:G protein-coupled receptor activity"/>
    <property type="evidence" value="ECO:0007669"/>
    <property type="project" value="InterPro"/>
</dbReference>
<keyword evidence="2 6" id="KW-0812">Transmembrane</keyword>
<feature type="transmembrane region" description="Helical" evidence="6">
    <location>
        <begin position="20"/>
        <end position="42"/>
    </location>
</feature>
<keyword evidence="5" id="KW-0325">Glycoprotein</keyword>
<evidence type="ECO:0000256" key="3">
    <source>
        <dbReference type="ARBA" id="ARBA00022989"/>
    </source>
</evidence>
<evidence type="ECO:0000259" key="7">
    <source>
        <dbReference type="PROSITE" id="PS50259"/>
    </source>
</evidence>
<evidence type="ECO:0000256" key="4">
    <source>
        <dbReference type="ARBA" id="ARBA00023136"/>
    </source>
</evidence>
<gene>
    <name evidence="8" type="ORF">g.17814</name>
</gene>
<evidence type="ECO:0000256" key="6">
    <source>
        <dbReference type="SAM" id="Phobius"/>
    </source>
</evidence>
<dbReference type="InterPro" id="IPR017978">
    <property type="entry name" value="GPCR_3_C"/>
</dbReference>
<proteinExistence type="predicted"/>
<protein>
    <recommendedName>
        <fullName evidence="7">G-protein coupled receptors family 3 profile domain-containing protein</fullName>
    </recommendedName>
</protein>
<dbReference type="PANTHER" id="PTHR24060">
    <property type="entry name" value="METABOTROPIC GLUTAMATE RECEPTOR"/>
    <property type="match status" value="1"/>
</dbReference>
<feature type="domain" description="G-protein coupled receptors family 3 profile" evidence="7">
    <location>
        <begin position="4"/>
        <end position="65"/>
    </location>
</feature>
<keyword evidence="3 6" id="KW-1133">Transmembrane helix</keyword>
<evidence type="ECO:0000256" key="1">
    <source>
        <dbReference type="ARBA" id="ARBA00004141"/>
    </source>
</evidence>
<reference evidence="8" key="1">
    <citation type="submission" date="2015-12" db="EMBL/GenBank/DDBJ databases">
        <title>De novo transcriptome assembly of four potential Pierce s Disease insect vectors from Arizona vineyards.</title>
        <authorList>
            <person name="Tassone E.E."/>
        </authorList>
    </citation>
    <scope>NUCLEOTIDE SEQUENCE</scope>
</reference>
<organism evidence="8">
    <name type="scientific">Clastoptera arizonana</name>
    <name type="common">Arizona spittle bug</name>
    <dbReference type="NCBI Taxonomy" id="38151"/>
    <lineage>
        <taxon>Eukaryota</taxon>
        <taxon>Metazoa</taxon>
        <taxon>Ecdysozoa</taxon>
        <taxon>Arthropoda</taxon>
        <taxon>Hexapoda</taxon>
        <taxon>Insecta</taxon>
        <taxon>Pterygota</taxon>
        <taxon>Neoptera</taxon>
        <taxon>Paraneoptera</taxon>
        <taxon>Hemiptera</taxon>
        <taxon>Auchenorrhyncha</taxon>
        <taxon>Cercopoidea</taxon>
        <taxon>Clastopteridae</taxon>
        <taxon>Clastoptera</taxon>
    </lineage>
</organism>
<dbReference type="PROSITE" id="PS50259">
    <property type="entry name" value="G_PROTEIN_RECEP_F3_4"/>
    <property type="match status" value="1"/>
</dbReference>
<dbReference type="InterPro" id="IPR050726">
    <property type="entry name" value="mGluR"/>
</dbReference>
<dbReference type="AlphaFoldDB" id="A0A1B6C9U8"/>
<evidence type="ECO:0000313" key="8">
    <source>
        <dbReference type="EMBL" id="JAS10268.1"/>
    </source>
</evidence>
<evidence type="ECO:0000256" key="5">
    <source>
        <dbReference type="ARBA" id="ARBA00023180"/>
    </source>
</evidence>
<evidence type="ECO:0000256" key="2">
    <source>
        <dbReference type="ARBA" id="ARBA00022692"/>
    </source>
</evidence>
<dbReference type="EMBL" id="GEDC01027030">
    <property type="protein sequence ID" value="JAS10268.1"/>
    <property type="molecule type" value="Transcribed_RNA"/>
</dbReference>
<accession>A0A1B6C9U8</accession>